<dbReference type="EMBL" id="JACEIK010005065">
    <property type="protein sequence ID" value="MCE0480642.1"/>
    <property type="molecule type" value="Genomic_DNA"/>
</dbReference>
<evidence type="ECO:0000313" key="2">
    <source>
        <dbReference type="Proteomes" id="UP000823775"/>
    </source>
</evidence>
<sequence length="79" mass="9022">DIDVNVPLDNNVIQNGDIQFLGDIFSIQMASEVVNIDEHIFEKKQHVSQLEFTKEEHPTITTKIIMIQQATKVDDMTPI</sequence>
<organism evidence="1 2">
    <name type="scientific">Datura stramonium</name>
    <name type="common">Jimsonweed</name>
    <name type="synonym">Common thornapple</name>
    <dbReference type="NCBI Taxonomy" id="4076"/>
    <lineage>
        <taxon>Eukaryota</taxon>
        <taxon>Viridiplantae</taxon>
        <taxon>Streptophyta</taxon>
        <taxon>Embryophyta</taxon>
        <taxon>Tracheophyta</taxon>
        <taxon>Spermatophyta</taxon>
        <taxon>Magnoliopsida</taxon>
        <taxon>eudicotyledons</taxon>
        <taxon>Gunneridae</taxon>
        <taxon>Pentapetalae</taxon>
        <taxon>asterids</taxon>
        <taxon>lamiids</taxon>
        <taxon>Solanales</taxon>
        <taxon>Solanaceae</taxon>
        <taxon>Solanoideae</taxon>
        <taxon>Datureae</taxon>
        <taxon>Datura</taxon>
    </lineage>
</organism>
<keyword evidence="2" id="KW-1185">Reference proteome</keyword>
<name>A0ABS8VJU5_DATST</name>
<protein>
    <submittedName>
        <fullName evidence="1">Uncharacterized protein</fullName>
    </submittedName>
</protein>
<evidence type="ECO:0000313" key="1">
    <source>
        <dbReference type="EMBL" id="MCE0480642.1"/>
    </source>
</evidence>
<accession>A0ABS8VJU5</accession>
<proteinExistence type="predicted"/>
<dbReference type="Proteomes" id="UP000823775">
    <property type="component" value="Unassembled WGS sequence"/>
</dbReference>
<feature type="non-terminal residue" evidence="1">
    <location>
        <position position="1"/>
    </location>
</feature>
<comment type="caution">
    <text evidence="1">The sequence shown here is derived from an EMBL/GenBank/DDBJ whole genome shotgun (WGS) entry which is preliminary data.</text>
</comment>
<gene>
    <name evidence="1" type="ORF">HAX54_037668</name>
</gene>
<reference evidence="1 2" key="1">
    <citation type="journal article" date="2021" name="BMC Genomics">
        <title>Datura genome reveals duplications of psychoactive alkaloid biosynthetic genes and high mutation rate following tissue culture.</title>
        <authorList>
            <person name="Rajewski A."/>
            <person name="Carter-House D."/>
            <person name="Stajich J."/>
            <person name="Litt A."/>
        </authorList>
    </citation>
    <scope>NUCLEOTIDE SEQUENCE [LARGE SCALE GENOMIC DNA]</scope>
    <source>
        <strain evidence="1">AR-01</strain>
    </source>
</reference>